<accession>A0ABP3AVF6</accession>
<comment type="caution">
    <text evidence="1">The sequence shown here is derived from an EMBL/GenBank/DDBJ whole genome shotgun (WGS) entry which is preliminary data.</text>
</comment>
<keyword evidence="2" id="KW-1185">Reference proteome</keyword>
<dbReference type="RefSeq" id="WP_149023040.1">
    <property type="nucleotide sequence ID" value="NZ_AODF01000032.1"/>
</dbReference>
<dbReference type="InterPro" id="IPR046237">
    <property type="entry name" value="DUF6270"/>
</dbReference>
<evidence type="ECO:0008006" key="3">
    <source>
        <dbReference type="Google" id="ProtNLM"/>
    </source>
</evidence>
<proteinExistence type="predicted"/>
<protein>
    <recommendedName>
        <fullName evidence="3">Teichoic acid biosynthesis protein</fullName>
    </recommendedName>
</protein>
<gene>
    <name evidence="1" type="ORF">MFLO_13468</name>
</gene>
<name>A0ABP3AVF6_9LIST</name>
<evidence type="ECO:0000313" key="2">
    <source>
        <dbReference type="Proteomes" id="UP000019249"/>
    </source>
</evidence>
<dbReference type="Pfam" id="PF19786">
    <property type="entry name" value="DUF6270"/>
    <property type="match status" value="1"/>
</dbReference>
<organism evidence="1 2">
    <name type="scientific">Listeria floridensis FSL S10-1187</name>
    <dbReference type="NCBI Taxonomy" id="1265817"/>
    <lineage>
        <taxon>Bacteria</taxon>
        <taxon>Bacillati</taxon>
        <taxon>Bacillota</taxon>
        <taxon>Bacilli</taxon>
        <taxon>Bacillales</taxon>
        <taxon>Listeriaceae</taxon>
        <taxon>Listeria</taxon>
    </lineage>
</organism>
<dbReference type="Proteomes" id="UP000019249">
    <property type="component" value="Unassembled WGS sequence"/>
</dbReference>
<reference evidence="1 2" key="1">
    <citation type="journal article" date="2014" name="Int. J. Syst. Evol. Microbiol.">
        <title>Listeria floridensis sp. nov., Listeria aquatica sp. nov., Listeria cornellensis sp. nov., Listeria riparia sp. nov. and Listeria grandensis sp. nov., from agricultural and natural environments.</title>
        <authorList>
            <person name="den Bakker H.C."/>
            <person name="Warchocki S."/>
            <person name="Wright E.M."/>
            <person name="Allred A.F."/>
            <person name="Ahlstrom C."/>
            <person name="Manuel C.S."/>
            <person name="Stasiewicz M.J."/>
            <person name="Burrell A."/>
            <person name="Roof S."/>
            <person name="Strawn L."/>
            <person name="Fortes E.D."/>
            <person name="Nightingale K.K."/>
            <person name="Kephart D."/>
            <person name="Wiedmann M."/>
        </authorList>
    </citation>
    <scope>NUCLEOTIDE SEQUENCE [LARGE SCALE GENOMIC DNA]</scope>
    <source>
        <strain evidence="1 2">FSL S10-1187</strain>
    </source>
</reference>
<dbReference type="EMBL" id="AODF01000032">
    <property type="protein sequence ID" value="EUJ27469.1"/>
    <property type="molecule type" value="Genomic_DNA"/>
</dbReference>
<sequence length="615" mass="70885">MVPQDLIAGSSLSETNTNWRFGGRSKQETFSIHTDGPLQYKTLNLQSDLYQYRFEFPEGILTLVAEPKEFTASLIDFSLDEETIQISLEVNADFDLSSHESELILARRSNPQLYLYFEQEQIFQVPARADESRTISFSLPLADLKTLFLVDNSNTLDAFFRFKNQTSLSKKVFIEISDAAKQTASKKIFIKSKPFTSLESYVTGSNRLSFYFRKELAKEAQLTQLKEEKDLFHLSFFFKEALANPRLILKRRDKKFSTSEYTLETEFAIKKGLRSYSAEIFKSEFYPLHTFQPSEIWDAFVRSDGRPDFPVFVPNQVDVMSDYKAISGGKYQLRTQKTMLSNLSFHIVASPSSKQTSAKKLAIFGSVSDAAFDTGVYFNPNAPAFFDIVFVQKNTSLISVMSEKYQASSALSASRAAETSEQDWEHVRHDIEKDFFARLREAKPDYLLLDLFADVCRPVLWLNDKSALSYSKAVEESGLADQLSFDRLVSHQNNDAYYKEWRRAARSFLAKLVEIVPEERIILNRGGTTLTYLDAGRKVANYRNKMGIQHEQYFWDRLNNFVLSILPNARVIDFSSKKYMGDIFYPQGHSYTTFERNYYKDFLKEMIYLVDANND</sequence>
<evidence type="ECO:0000313" key="1">
    <source>
        <dbReference type="EMBL" id="EUJ27469.1"/>
    </source>
</evidence>